<dbReference type="InterPro" id="IPR050093">
    <property type="entry name" value="ABC_SmlMolc_Importer"/>
</dbReference>
<dbReference type="InterPro" id="IPR003593">
    <property type="entry name" value="AAA+_ATPase"/>
</dbReference>
<keyword evidence="1" id="KW-0813">Transport</keyword>
<evidence type="ECO:0000256" key="2">
    <source>
        <dbReference type="ARBA" id="ARBA00022475"/>
    </source>
</evidence>
<keyword evidence="5 9" id="KW-0067">ATP-binding</keyword>
<dbReference type="InterPro" id="IPR017871">
    <property type="entry name" value="ABC_transporter-like_CS"/>
</dbReference>
<dbReference type="SMART" id="SM00382">
    <property type="entry name" value="AAA"/>
    <property type="match status" value="1"/>
</dbReference>
<dbReference type="PANTHER" id="PTHR42781">
    <property type="entry name" value="SPERMIDINE/PUTRESCINE IMPORT ATP-BINDING PROTEIN POTA"/>
    <property type="match status" value="1"/>
</dbReference>
<feature type="domain" description="ABC transporter" evidence="8">
    <location>
        <begin position="2"/>
        <end position="230"/>
    </location>
</feature>
<dbReference type="NCBIfam" id="TIGR01277">
    <property type="entry name" value="thiQ"/>
    <property type="match status" value="1"/>
</dbReference>
<dbReference type="Gene3D" id="3.40.50.300">
    <property type="entry name" value="P-loop containing nucleotide triphosphate hydrolases"/>
    <property type="match status" value="1"/>
</dbReference>
<dbReference type="RefSeq" id="WP_380717745.1">
    <property type="nucleotide sequence ID" value="NZ_JBHSGI010000009.1"/>
</dbReference>
<dbReference type="InterPro" id="IPR027417">
    <property type="entry name" value="P-loop_NTPase"/>
</dbReference>
<keyword evidence="7" id="KW-0472">Membrane</keyword>
<dbReference type="InterPro" id="IPR003439">
    <property type="entry name" value="ABC_transporter-like_ATP-bd"/>
</dbReference>
<organism evidence="9 10">
    <name type="scientific">Seohaeicola nanhaiensis</name>
    <dbReference type="NCBI Taxonomy" id="1387282"/>
    <lineage>
        <taxon>Bacteria</taxon>
        <taxon>Pseudomonadati</taxon>
        <taxon>Pseudomonadota</taxon>
        <taxon>Alphaproteobacteria</taxon>
        <taxon>Rhodobacterales</taxon>
        <taxon>Roseobacteraceae</taxon>
        <taxon>Seohaeicola</taxon>
    </lineage>
</organism>
<gene>
    <name evidence="9" type="primary">thiQ</name>
    <name evidence="9" type="ORF">ACFO5X_12265</name>
</gene>
<protein>
    <submittedName>
        <fullName evidence="9">Thiamine ABC transporter ATP-binding protein</fullName>
    </submittedName>
</protein>
<evidence type="ECO:0000256" key="6">
    <source>
        <dbReference type="ARBA" id="ARBA00022967"/>
    </source>
</evidence>
<evidence type="ECO:0000313" key="9">
    <source>
        <dbReference type="EMBL" id="MFC4669330.1"/>
    </source>
</evidence>
<dbReference type="Pfam" id="PF00005">
    <property type="entry name" value="ABC_tran"/>
    <property type="match status" value="1"/>
</dbReference>
<evidence type="ECO:0000259" key="8">
    <source>
        <dbReference type="PROSITE" id="PS50893"/>
    </source>
</evidence>
<dbReference type="PANTHER" id="PTHR42781:SF1">
    <property type="entry name" value="THIAMINE IMPORT ATP-BINDING PROTEIN THIQ"/>
    <property type="match status" value="1"/>
</dbReference>
<dbReference type="Proteomes" id="UP001595973">
    <property type="component" value="Unassembled WGS sequence"/>
</dbReference>
<evidence type="ECO:0000256" key="5">
    <source>
        <dbReference type="ARBA" id="ARBA00022840"/>
    </source>
</evidence>
<keyword evidence="3" id="KW-0997">Cell inner membrane</keyword>
<dbReference type="PROSITE" id="PS50893">
    <property type="entry name" value="ABC_TRANSPORTER_2"/>
    <property type="match status" value="1"/>
</dbReference>
<dbReference type="SUPFAM" id="SSF52540">
    <property type="entry name" value="P-loop containing nucleoside triphosphate hydrolases"/>
    <property type="match status" value="1"/>
</dbReference>
<dbReference type="GO" id="GO:0005524">
    <property type="term" value="F:ATP binding"/>
    <property type="evidence" value="ECO:0007669"/>
    <property type="project" value="UniProtKB-KW"/>
</dbReference>
<evidence type="ECO:0000256" key="4">
    <source>
        <dbReference type="ARBA" id="ARBA00022741"/>
    </source>
</evidence>
<evidence type="ECO:0000256" key="3">
    <source>
        <dbReference type="ARBA" id="ARBA00022519"/>
    </source>
</evidence>
<sequence>MLRLDQTRIDNGGFFLDADLTVETGAKIAVIGPSGAGKSTLLGAIAGFHPVIQGRITWDGQDITHAPPGQRPVAMLFQDGNLFPHLSVAQNVGLGIRPDLRLTETQQAQVREALSRVGLRTMGDRKPAALSGGQQNRAALARVLVQNRPLLLLDEPFAALGPALKSEMLDLVAALATETKATLLMVSHDPADARRIAGQVILVAEGRAEPPAATGELLDNPPAVLRDYLG</sequence>
<keyword evidence="2" id="KW-1003">Cell membrane</keyword>
<proteinExistence type="predicted"/>
<evidence type="ECO:0000256" key="1">
    <source>
        <dbReference type="ARBA" id="ARBA00022448"/>
    </source>
</evidence>
<dbReference type="EMBL" id="JBHSGI010000009">
    <property type="protein sequence ID" value="MFC4669330.1"/>
    <property type="molecule type" value="Genomic_DNA"/>
</dbReference>
<dbReference type="InterPro" id="IPR005968">
    <property type="entry name" value="Thiamine_ABC_ThiQ"/>
</dbReference>
<evidence type="ECO:0000256" key="7">
    <source>
        <dbReference type="ARBA" id="ARBA00023136"/>
    </source>
</evidence>
<keyword evidence="4" id="KW-0547">Nucleotide-binding</keyword>
<keyword evidence="10" id="KW-1185">Reference proteome</keyword>
<reference evidence="10" key="1">
    <citation type="journal article" date="2019" name="Int. J. Syst. Evol. Microbiol.">
        <title>The Global Catalogue of Microorganisms (GCM) 10K type strain sequencing project: providing services to taxonomists for standard genome sequencing and annotation.</title>
        <authorList>
            <consortium name="The Broad Institute Genomics Platform"/>
            <consortium name="The Broad Institute Genome Sequencing Center for Infectious Disease"/>
            <person name="Wu L."/>
            <person name="Ma J."/>
        </authorList>
    </citation>
    <scope>NUCLEOTIDE SEQUENCE [LARGE SCALE GENOMIC DNA]</scope>
    <source>
        <strain evidence="10">CGMCC 4.7283</strain>
    </source>
</reference>
<comment type="caution">
    <text evidence="9">The sequence shown here is derived from an EMBL/GenBank/DDBJ whole genome shotgun (WGS) entry which is preliminary data.</text>
</comment>
<name>A0ABV9KGN8_9RHOB</name>
<dbReference type="PROSITE" id="PS00211">
    <property type="entry name" value="ABC_TRANSPORTER_1"/>
    <property type="match status" value="1"/>
</dbReference>
<accession>A0ABV9KGN8</accession>
<keyword evidence="6" id="KW-1278">Translocase</keyword>
<evidence type="ECO:0000313" key="10">
    <source>
        <dbReference type="Proteomes" id="UP001595973"/>
    </source>
</evidence>